<sequence length="209" mass="24454">MVYYTPCTALLDTSTLDDCPICREPFNSPEGCYAVRLNDCGHVVGFKCFQEWAQRVPGTCVYWSHKLPVYELPENLPEPEPTNFWICETLWFRAINTFVHEFPVMGLNRWFRWNAPVRGFIELMGVSAAYSMSMFVILLMLFNLTIGSFSLLLDFRCELVGTIPPWMVRAWFWTIRMYAAFLTNALAYFLVVNYVLLSNWLWPRIVEPQ</sequence>
<keyword evidence="1" id="KW-0862">Zinc</keyword>
<protein>
    <recommendedName>
        <fullName evidence="3">RING-type domain-containing protein</fullName>
    </recommendedName>
</protein>
<keyword evidence="2" id="KW-0472">Membrane</keyword>
<dbReference type="Gene3D" id="3.30.40.10">
    <property type="entry name" value="Zinc/RING finger domain, C3HC4 (zinc finger)"/>
    <property type="match status" value="1"/>
</dbReference>
<dbReference type="GO" id="GO:0008270">
    <property type="term" value="F:zinc ion binding"/>
    <property type="evidence" value="ECO:0007669"/>
    <property type="project" value="UniProtKB-KW"/>
</dbReference>
<dbReference type="EMBL" id="MU006238">
    <property type="protein sequence ID" value="KAF2821034.1"/>
    <property type="molecule type" value="Genomic_DNA"/>
</dbReference>
<evidence type="ECO:0000256" key="2">
    <source>
        <dbReference type="SAM" id="Phobius"/>
    </source>
</evidence>
<evidence type="ECO:0000256" key="1">
    <source>
        <dbReference type="PROSITE-ProRule" id="PRU00175"/>
    </source>
</evidence>
<organism evidence="4 5">
    <name type="scientific">Ophiobolus disseminans</name>
    <dbReference type="NCBI Taxonomy" id="1469910"/>
    <lineage>
        <taxon>Eukaryota</taxon>
        <taxon>Fungi</taxon>
        <taxon>Dikarya</taxon>
        <taxon>Ascomycota</taxon>
        <taxon>Pezizomycotina</taxon>
        <taxon>Dothideomycetes</taxon>
        <taxon>Pleosporomycetidae</taxon>
        <taxon>Pleosporales</taxon>
        <taxon>Pleosporineae</taxon>
        <taxon>Phaeosphaeriaceae</taxon>
        <taxon>Ophiobolus</taxon>
    </lineage>
</organism>
<gene>
    <name evidence="4" type="ORF">CC86DRAFT_411348</name>
</gene>
<feature type="domain" description="RING-type" evidence="3">
    <location>
        <begin position="19"/>
        <end position="60"/>
    </location>
</feature>
<dbReference type="InterPro" id="IPR013083">
    <property type="entry name" value="Znf_RING/FYVE/PHD"/>
</dbReference>
<proteinExistence type="predicted"/>
<keyword evidence="2" id="KW-0812">Transmembrane</keyword>
<evidence type="ECO:0000313" key="5">
    <source>
        <dbReference type="Proteomes" id="UP000799424"/>
    </source>
</evidence>
<reference evidence="4" key="1">
    <citation type="journal article" date="2020" name="Stud. Mycol.">
        <title>101 Dothideomycetes genomes: a test case for predicting lifestyles and emergence of pathogens.</title>
        <authorList>
            <person name="Haridas S."/>
            <person name="Albert R."/>
            <person name="Binder M."/>
            <person name="Bloem J."/>
            <person name="Labutti K."/>
            <person name="Salamov A."/>
            <person name="Andreopoulos B."/>
            <person name="Baker S."/>
            <person name="Barry K."/>
            <person name="Bills G."/>
            <person name="Bluhm B."/>
            <person name="Cannon C."/>
            <person name="Castanera R."/>
            <person name="Culley D."/>
            <person name="Daum C."/>
            <person name="Ezra D."/>
            <person name="Gonzalez J."/>
            <person name="Henrissat B."/>
            <person name="Kuo A."/>
            <person name="Liang C."/>
            <person name="Lipzen A."/>
            <person name="Lutzoni F."/>
            <person name="Magnuson J."/>
            <person name="Mondo S."/>
            <person name="Nolan M."/>
            <person name="Ohm R."/>
            <person name="Pangilinan J."/>
            <person name="Park H.-J."/>
            <person name="Ramirez L."/>
            <person name="Alfaro M."/>
            <person name="Sun H."/>
            <person name="Tritt A."/>
            <person name="Yoshinaga Y."/>
            <person name="Zwiers L.-H."/>
            <person name="Turgeon B."/>
            <person name="Goodwin S."/>
            <person name="Spatafora J."/>
            <person name="Crous P."/>
            <person name="Grigoriev I."/>
        </authorList>
    </citation>
    <scope>NUCLEOTIDE SEQUENCE</scope>
    <source>
        <strain evidence="4">CBS 113818</strain>
    </source>
</reference>
<dbReference type="PROSITE" id="PS50089">
    <property type="entry name" value="ZF_RING_2"/>
    <property type="match status" value="1"/>
</dbReference>
<dbReference type="OrthoDB" id="3800373at2759"/>
<evidence type="ECO:0000313" key="4">
    <source>
        <dbReference type="EMBL" id="KAF2821034.1"/>
    </source>
</evidence>
<dbReference type="Proteomes" id="UP000799424">
    <property type="component" value="Unassembled WGS sequence"/>
</dbReference>
<dbReference type="Pfam" id="PF13639">
    <property type="entry name" value="zf-RING_2"/>
    <property type="match status" value="1"/>
</dbReference>
<accession>A0A6A6ZL10</accession>
<feature type="transmembrane region" description="Helical" evidence="2">
    <location>
        <begin position="173"/>
        <end position="196"/>
    </location>
</feature>
<keyword evidence="1" id="KW-0863">Zinc-finger</keyword>
<keyword evidence="5" id="KW-1185">Reference proteome</keyword>
<dbReference type="SUPFAM" id="SSF57850">
    <property type="entry name" value="RING/U-box"/>
    <property type="match status" value="1"/>
</dbReference>
<keyword evidence="2" id="KW-1133">Transmembrane helix</keyword>
<evidence type="ECO:0000259" key="3">
    <source>
        <dbReference type="PROSITE" id="PS50089"/>
    </source>
</evidence>
<name>A0A6A6ZL10_9PLEO</name>
<dbReference type="InterPro" id="IPR001841">
    <property type="entry name" value="Znf_RING"/>
</dbReference>
<feature type="transmembrane region" description="Helical" evidence="2">
    <location>
        <begin position="128"/>
        <end position="153"/>
    </location>
</feature>
<dbReference type="AlphaFoldDB" id="A0A6A6ZL10"/>
<keyword evidence="1" id="KW-0479">Metal-binding</keyword>